<accession>A0AA92TEC3</accession>
<gene>
    <name evidence="3" type="ORF">DWV76_03570</name>
</gene>
<dbReference type="InterPro" id="IPR004291">
    <property type="entry name" value="Transposase_IS66_central"/>
</dbReference>
<dbReference type="Proteomes" id="UP000283785">
    <property type="component" value="Unassembled WGS sequence"/>
</dbReference>
<feature type="region of interest" description="Disordered" evidence="1">
    <location>
        <begin position="101"/>
        <end position="155"/>
    </location>
</feature>
<proteinExistence type="predicted"/>
<feature type="domain" description="Transposase IS66 central" evidence="2">
    <location>
        <begin position="227"/>
        <end position="486"/>
    </location>
</feature>
<sequence>MKAKKSANSKVPSRALHAKSRKDSCTNNVHPDVILDADEALRYILGRLTKLEDEVAPIKIENKELKKRNGYLESQHRQDLAKIKKQNAEICTLKARLDKLEKPKKDSHNSNTPPSKEDIAASEERKRTKSLREPSGKKSGGQPGHKGSTLQREERSDFYVEVPLDNCPDCGEDLSNVSGIQKMTRQMIDINFPAPVITQYSILEKVCPNCGHTVCSEFPEGVNGDVFYGPNVQALVVYLCEEHAVSYQRIKRLMNDMFHIDMSEGTINNIVQRMTKRARALYERIKSKIGKSPVAGADETGIDIAGVLHWLWVWQTETASFFKAHAKRGHKAIDDTFDKGLPDTVLVTDRHGAYFSMNVKTHQICLVHLQRNLVYLTELQPENQWPKDMLNLITDAMKQRREKAWDEIDREGLKKRLDELLDGPLGTEDKEFTGMQKGLSGKKDYIFTFLDNPDVPYDNNASERAVRPAKTKQKVAGLFRTFLGAEAYAVIHSVIDTAKKQDLSPFRELQLIAQLKPSMLTL</sequence>
<protein>
    <submittedName>
        <fullName evidence="3">IS66 family transposase</fullName>
    </submittedName>
</protein>
<dbReference type="NCBIfam" id="NF033517">
    <property type="entry name" value="transpos_IS66"/>
    <property type="match status" value="1"/>
</dbReference>
<evidence type="ECO:0000313" key="3">
    <source>
        <dbReference type="EMBL" id="RGW44040.1"/>
    </source>
</evidence>
<evidence type="ECO:0000313" key="4">
    <source>
        <dbReference type="Proteomes" id="UP000283785"/>
    </source>
</evidence>
<feature type="compositionally biased region" description="Basic and acidic residues" evidence="1">
    <location>
        <begin position="115"/>
        <end position="136"/>
    </location>
</feature>
<dbReference type="InterPro" id="IPR052344">
    <property type="entry name" value="Transposase-related"/>
</dbReference>
<dbReference type="AlphaFoldDB" id="A0AA92TEC3"/>
<reference evidence="3 4" key="1">
    <citation type="submission" date="2018-08" db="EMBL/GenBank/DDBJ databases">
        <title>A genome reference for cultivated species of the human gut microbiota.</title>
        <authorList>
            <person name="Zou Y."/>
            <person name="Xue W."/>
            <person name="Luo G."/>
        </authorList>
    </citation>
    <scope>NUCLEOTIDE SEQUENCE [LARGE SCALE GENOMIC DNA]</scope>
    <source>
        <strain evidence="3 4">AF12-50</strain>
    </source>
</reference>
<evidence type="ECO:0000259" key="2">
    <source>
        <dbReference type="Pfam" id="PF03050"/>
    </source>
</evidence>
<name>A0AA92TEC3_9BACT</name>
<dbReference type="RefSeq" id="WP_018027973.1">
    <property type="nucleotide sequence ID" value="NZ_QRSU01000073.1"/>
</dbReference>
<dbReference type="PANTHER" id="PTHR33678">
    <property type="entry name" value="BLL1576 PROTEIN"/>
    <property type="match status" value="1"/>
</dbReference>
<feature type="region of interest" description="Disordered" evidence="1">
    <location>
        <begin position="1"/>
        <end position="31"/>
    </location>
</feature>
<dbReference type="PANTHER" id="PTHR33678:SF2">
    <property type="match status" value="1"/>
</dbReference>
<organism evidence="3 4">
    <name type="scientific">Segatella copri</name>
    <dbReference type="NCBI Taxonomy" id="165179"/>
    <lineage>
        <taxon>Bacteria</taxon>
        <taxon>Pseudomonadati</taxon>
        <taxon>Bacteroidota</taxon>
        <taxon>Bacteroidia</taxon>
        <taxon>Bacteroidales</taxon>
        <taxon>Prevotellaceae</taxon>
        <taxon>Segatella</taxon>
    </lineage>
</organism>
<dbReference type="EMBL" id="QSAG01000004">
    <property type="protein sequence ID" value="RGW44040.1"/>
    <property type="molecule type" value="Genomic_DNA"/>
</dbReference>
<evidence type="ECO:0000256" key="1">
    <source>
        <dbReference type="SAM" id="MobiDB-lite"/>
    </source>
</evidence>
<comment type="caution">
    <text evidence="3">The sequence shown here is derived from an EMBL/GenBank/DDBJ whole genome shotgun (WGS) entry which is preliminary data.</text>
</comment>
<dbReference type="Pfam" id="PF03050">
    <property type="entry name" value="DDE_Tnp_IS66"/>
    <property type="match status" value="1"/>
</dbReference>